<name>A0A7W3R7R6_9ACTN</name>
<evidence type="ECO:0000313" key="2">
    <source>
        <dbReference type="EMBL" id="MBA9002819.1"/>
    </source>
</evidence>
<feature type="compositionally biased region" description="Basic and acidic residues" evidence="1">
    <location>
        <begin position="844"/>
        <end position="858"/>
    </location>
</feature>
<keyword evidence="3" id="KW-1185">Reference proteome</keyword>
<organism evidence="2 3">
    <name type="scientific">Thermomonospora cellulosilytica</name>
    <dbReference type="NCBI Taxonomy" id="1411118"/>
    <lineage>
        <taxon>Bacteria</taxon>
        <taxon>Bacillati</taxon>
        <taxon>Actinomycetota</taxon>
        <taxon>Actinomycetes</taxon>
        <taxon>Streptosporangiales</taxon>
        <taxon>Thermomonosporaceae</taxon>
        <taxon>Thermomonospora</taxon>
    </lineage>
</organism>
<dbReference type="EMBL" id="JACJII010000001">
    <property type="protein sequence ID" value="MBA9002819.1"/>
    <property type="molecule type" value="Genomic_DNA"/>
</dbReference>
<dbReference type="RefSeq" id="WP_182704746.1">
    <property type="nucleotide sequence ID" value="NZ_JACJII010000001.1"/>
</dbReference>
<feature type="region of interest" description="Disordered" evidence="1">
    <location>
        <begin position="1"/>
        <end position="20"/>
    </location>
</feature>
<dbReference type="AlphaFoldDB" id="A0A7W3R7R6"/>
<gene>
    <name evidence="2" type="ORF">HNR21_001701</name>
</gene>
<feature type="region of interest" description="Disordered" evidence="1">
    <location>
        <begin position="347"/>
        <end position="393"/>
    </location>
</feature>
<proteinExistence type="predicted"/>
<comment type="caution">
    <text evidence="2">The sequence shown here is derived from an EMBL/GenBank/DDBJ whole genome shotgun (WGS) entry which is preliminary data.</text>
</comment>
<evidence type="ECO:0000256" key="1">
    <source>
        <dbReference type="SAM" id="MobiDB-lite"/>
    </source>
</evidence>
<feature type="compositionally biased region" description="Low complexity" evidence="1">
    <location>
        <begin position="379"/>
        <end position="391"/>
    </location>
</feature>
<feature type="region of interest" description="Disordered" evidence="1">
    <location>
        <begin position="842"/>
        <end position="882"/>
    </location>
</feature>
<accession>A0A7W3R7R6</accession>
<sequence length="882" mass="97798">MPTDDSHATAAPSAPHRRPLNKVREIRRKVGQGADARALVNELKNRSVRSDAIAALAYAVWQIEGELLAHRNGDRSVPKPSVLGGQRQVIETALSHLERIDHEELENRLRAVPPLRSAPNHLSAMVMQHLGGVSFQKDLRRLLQEDGLATDAIHPPNDAGFAWARGAGLIPAPDAAVEEMLGRGDEEFVAAMLKDAADPGFLPDHPLIAERRLGLDGAAKQQARLRNGKAEERISRIPRERRTREHFHSLQQAYQRAGMLALRQKQSKATLAASRLAALKLRRSTQFMRLRADYLQRAAELAAQRDPALWQAVLGTVITHQRHCPEVSKAFPCAECAPELATAIKNARKPASAPVPQQTPPAPESTPAVAHAEGHRASNPEPAAEGPSAAETRPRDDALLVAVSASANDRSSTVGLAWVAEDGQSGAATDHAGNLQEARLLALSRAVADQDDTDLPLDLIVTDDHTRQVAMQLLRQRRGQAPVVETEFPSVRDLLRYLVGQSGRVRVLSGQVAEHHAELVREATQLAKFALDSVRGGRTQRDLHREMEAIAERLGATEAVHFVSPHERAFDPVVRRQGQDQRWKQVLHADHLAKAIFPVPDRIQDDLRKLHPGVGLRLTLIHRSPTCPGEKKLLQLRATAGDGALRLDSADWPEDFFPGIQIECTWQPGRRSFIAKTFRLGNPRRVGDREVGYDYDPMAYTRGTAPGGFDARPRQELSVEDWVLRTMQILGYLDADGRAVLAEEALDRNLVELGFPADQLHLVTTAVKRLLQQGRIERVQGSLRPDGRPIYPPIRRLPSVDLLSFQPKVVELPRTKSRRRPNPFVERRAHYVSGFVRRLPRGARASDEAREAHAEAQRRAQIANDGPLKPGYTFVRKHRRRS</sequence>
<dbReference type="Proteomes" id="UP000539313">
    <property type="component" value="Unassembled WGS sequence"/>
</dbReference>
<protein>
    <submittedName>
        <fullName evidence="2">Uncharacterized protein</fullName>
    </submittedName>
</protein>
<evidence type="ECO:0000313" key="3">
    <source>
        <dbReference type="Proteomes" id="UP000539313"/>
    </source>
</evidence>
<reference evidence="2 3" key="1">
    <citation type="submission" date="2020-08" db="EMBL/GenBank/DDBJ databases">
        <title>Sequencing the genomes of 1000 actinobacteria strains.</title>
        <authorList>
            <person name="Klenk H.-P."/>
        </authorList>
    </citation>
    <scope>NUCLEOTIDE SEQUENCE [LARGE SCALE GENOMIC DNA]</scope>
    <source>
        <strain evidence="2 3">DSM 45823</strain>
    </source>
</reference>